<dbReference type="HOGENOM" id="CLU_087539_0_3_11"/>
<sequence>MDQEKTDLRVLRTRAAIKQAFIELVVEVGLDRMSVKSLTERAGINRKTFYLHYETIEALFEDVLTEVMDDYFANYETTPDVPEDIDGHAQRFFLFLAGQPEYVEKLVCTPSYYRFGEKVYYEQMDRYREAGNPFVPMSEGAQTLLYRFIRATALDFYRVWVAEGKKVDPEEAAQLLSDLTCRGVEPLLRS</sequence>
<evidence type="ECO:0000259" key="3">
    <source>
        <dbReference type="PROSITE" id="PS50977"/>
    </source>
</evidence>
<evidence type="ECO:0000313" key="5">
    <source>
        <dbReference type="Proteomes" id="UP000002026"/>
    </source>
</evidence>
<dbReference type="EMBL" id="CP001684">
    <property type="protein sequence ID" value="ACV23767.1"/>
    <property type="molecule type" value="Genomic_DNA"/>
</dbReference>
<dbReference type="GO" id="GO:0003677">
    <property type="term" value="F:DNA binding"/>
    <property type="evidence" value="ECO:0007669"/>
    <property type="project" value="UniProtKB-UniRule"/>
</dbReference>
<organism evidence="4 5">
    <name type="scientific">Slackia heliotrinireducens (strain ATCC 29202 / DSM 20476 / NCTC 11029 / RHS 1)</name>
    <name type="common">Peptococcus heliotrinreducens</name>
    <dbReference type="NCBI Taxonomy" id="471855"/>
    <lineage>
        <taxon>Bacteria</taxon>
        <taxon>Bacillati</taxon>
        <taxon>Actinomycetota</taxon>
        <taxon>Coriobacteriia</taxon>
        <taxon>Eggerthellales</taxon>
        <taxon>Eggerthellaceae</taxon>
        <taxon>Slackia</taxon>
    </lineage>
</organism>
<keyword evidence="1 2" id="KW-0238">DNA-binding</keyword>
<dbReference type="SUPFAM" id="SSF46689">
    <property type="entry name" value="Homeodomain-like"/>
    <property type="match status" value="1"/>
</dbReference>
<dbReference type="InterPro" id="IPR050624">
    <property type="entry name" value="HTH-type_Tx_Regulator"/>
</dbReference>
<dbReference type="Gene3D" id="1.10.357.10">
    <property type="entry name" value="Tetracycline Repressor, domain 2"/>
    <property type="match status" value="1"/>
</dbReference>
<dbReference type="Pfam" id="PF00440">
    <property type="entry name" value="TetR_N"/>
    <property type="match status" value="1"/>
</dbReference>
<proteinExistence type="predicted"/>
<evidence type="ECO:0000256" key="2">
    <source>
        <dbReference type="PROSITE-ProRule" id="PRU00335"/>
    </source>
</evidence>
<dbReference type="PROSITE" id="PS50977">
    <property type="entry name" value="HTH_TETR_2"/>
    <property type="match status" value="1"/>
</dbReference>
<dbReference type="InterPro" id="IPR009057">
    <property type="entry name" value="Homeodomain-like_sf"/>
</dbReference>
<dbReference type="STRING" id="471855.Shel_27720"/>
<evidence type="ECO:0000256" key="1">
    <source>
        <dbReference type="ARBA" id="ARBA00023125"/>
    </source>
</evidence>
<evidence type="ECO:0000313" key="4">
    <source>
        <dbReference type="EMBL" id="ACV23767.1"/>
    </source>
</evidence>
<dbReference type="Proteomes" id="UP000002026">
    <property type="component" value="Chromosome"/>
</dbReference>
<reference evidence="4 5" key="1">
    <citation type="journal article" date="2009" name="Stand. Genomic Sci.">
        <title>Complete genome sequence of Slackia heliotrinireducens type strain (RHS 1).</title>
        <authorList>
            <person name="Pukall R."/>
            <person name="Lapidus A."/>
            <person name="Nolan M."/>
            <person name="Copeland A."/>
            <person name="Glavina Del Rio T."/>
            <person name="Lucas S."/>
            <person name="Chen F."/>
            <person name="Tice H."/>
            <person name="Cheng J.F."/>
            <person name="Chertkov O."/>
            <person name="Bruce D."/>
            <person name="Goodwin L."/>
            <person name="Kuske C."/>
            <person name="Brettin T."/>
            <person name="Detter J.C."/>
            <person name="Han C."/>
            <person name="Pitluck S."/>
            <person name="Pati A."/>
            <person name="Mavrommatis K."/>
            <person name="Ivanova N."/>
            <person name="Ovchinnikova G."/>
            <person name="Chen A."/>
            <person name="Palaniappan K."/>
            <person name="Schneider S."/>
            <person name="Rohde M."/>
            <person name="Chain P."/>
            <person name="D'haeseleer P."/>
            <person name="Goker M."/>
            <person name="Bristow J."/>
            <person name="Eisen J.A."/>
            <person name="Markowitz V."/>
            <person name="Kyrpides N.C."/>
            <person name="Klenk H.P."/>
            <person name="Hugenholtz P."/>
        </authorList>
    </citation>
    <scope>NUCLEOTIDE SEQUENCE [LARGE SCALE GENOMIC DNA]</scope>
    <source>
        <strain evidence="5">ATCC 29202 / DSM 20476 / NCTC 11029 / RHS 1</strain>
    </source>
</reference>
<dbReference type="PANTHER" id="PTHR43479">
    <property type="entry name" value="ACREF/ENVCD OPERON REPRESSOR-RELATED"/>
    <property type="match status" value="1"/>
</dbReference>
<feature type="DNA-binding region" description="H-T-H motif" evidence="2">
    <location>
        <begin position="34"/>
        <end position="53"/>
    </location>
</feature>
<dbReference type="RefSeq" id="WP_012799862.1">
    <property type="nucleotide sequence ID" value="NC_013165.1"/>
</dbReference>
<dbReference type="PANTHER" id="PTHR43479:SF7">
    <property type="entry name" value="TETR-FAMILY TRANSCRIPTIONAL REGULATOR"/>
    <property type="match status" value="1"/>
</dbReference>
<keyword evidence="5" id="KW-1185">Reference proteome</keyword>
<protein>
    <submittedName>
        <fullName evidence="4">Transcriptional regulator</fullName>
    </submittedName>
</protein>
<accession>C7N431</accession>
<dbReference type="KEGG" id="shi:Shel_27720"/>
<name>C7N431_SLAHD</name>
<dbReference type="eggNOG" id="COG1309">
    <property type="taxonomic scope" value="Bacteria"/>
</dbReference>
<dbReference type="InterPro" id="IPR001647">
    <property type="entry name" value="HTH_TetR"/>
</dbReference>
<feature type="domain" description="HTH tetR-type" evidence="3">
    <location>
        <begin position="11"/>
        <end position="71"/>
    </location>
</feature>
<gene>
    <name evidence="4" type="ordered locus">Shel_27720</name>
</gene>
<dbReference type="AlphaFoldDB" id="C7N431"/>